<feature type="compositionally biased region" description="Basic and acidic residues" evidence="1">
    <location>
        <begin position="103"/>
        <end position="116"/>
    </location>
</feature>
<reference evidence="2" key="1">
    <citation type="submission" date="2021-03" db="EMBL/GenBank/DDBJ databases">
        <authorList>
            <person name="Bekaert M."/>
        </authorList>
    </citation>
    <scope>NUCLEOTIDE SEQUENCE</scope>
</reference>
<dbReference type="Proteomes" id="UP000683360">
    <property type="component" value="Unassembled WGS sequence"/>
</dbReference>
<feature type="compositionally biased region" description="Basic and acidic residues" evidence="1">
    <location>
        <begin position="64"/>
        <end position="73"/>
    </location>
</feature>
<sequence length="173" mass="20669">MEILDLKDNQIERSEDAYYNRNLNDYTGHPEEFYDAPYQTNSPDFDDGHYRNSDRNFNQGNNSRNERSSRYDMEQNYPENFIRSTNASSDYDHRHHNSNDFQSKQRNETRENRHSAQYPKHFETRENRHLAQYPKHSNPCRIGITSQVKQTIINQIRAEHLKTSVTLIEIVEA</sequence>
<protein>
    <submittedName>
        <fullName evidence="2">Uncharacterized protein</fullName>
    </submittedName>
</protein>
<evidence type="ECO:0000313" key="2">
    <source>
        <dbReference type="EMBL" id="CAG2245616.1"/>
    </source>
</evidence>
<gene>
    <name evidence="2" type="ORF">MEDL_57590</name>
</gene>
<organism evidence="2 3">
    <name type="scientific">Mytilus edulis</name>
    <name type="common">Blue mussel</name>
    <dbReference type="NCBI Taxonomy" id="6550"/>
    <lineage>
        <taxon>Eukaryota</taxon>
        <taxon>Metazoa</taxon>
        <taxon>Spiralia</taxon>
        <taxon>Lophotrochozoa</taxon>
        <taxon>Mollusca</taxon>
        <taxon>Bivalvia</taxon>
        <taxon>Autobranchia</taxon>
        <taxon>Pteriomorphia</taxon>
        <taxon>Mytilida</taxon>
        <taxon>Mytiloidea</taxon>
        <taxon>Mytilidae</taxon>
        <taxon>Mytilinae</taxon>
        <taxon>Mytilus</taxon>
    </lineage>
</organism>
<evidence type="ECO:0000256" key="1">
    <source>
        <dbReference type="SAM" id="MobiDB-lite"/>
    </source>
</evidence>
<keyword evidence="3" id="KW-1185">Reference proteome</keyword>
<name>A0A8S3UHN4_MYTED</name>
<dbReference type="AlphaFoldDB" id="A0A8S3UHN4"/>
<dbReference type="OrthoDB" id="10416923at2759"/>
<evidence type="ECO:0000313" key="3">
    <source>
        <dbReference type="Proteomes" id="UP000683360"/>
    </source>
</evidence>
<dbReference type="EMBL" id="CAJPWZ010002780">
    <property type="protein sequence ID" value="CAG2245616.1"/>
    <property type="molecule type" value="Genomic_DNA"/>
</dbReference>
<proteinExistence type="predicted"/>
<comment type="caution">
    <text evidence="2">The sequence shown here is derived from an EMBL/GenBank/DDBJ whole genome shotgun (WGS) entry which is preliminary data.</text>
</comment>
<feature type="region of interest" description="Disordered" evidence="1">
    <location>
        <begin position="30"/>
        <end position="116"/>
    </location>
</feature>
<accession>A0A8S3UHN4</accession>